<evidence type="ECO:0000256" key="1">
    <source>
        <dbReference type="ARBA" id="ARBA00010231"/>
    </source>
</evidence>
<dbReference type="PANTHER" id="PTHR45745">
    <property type="entry name" value="PHOSPHOMANNOMUTASE 45A"/>
    <property type="match status" value="1"/>
</dbReference>
<accession>A0A643CBM7</accession>
<feature type="domain" description="Alpha-D-phosphohexomutase alpha/beta/alpha" evidence="5">
    <location>
        <begin position="44"/>
        <end position="83"/>
    </location>
</feature>
<dbReference type="Pfam" id="PF02878">
    <property type="entry name" value="PGM_PMM_I"/>
    <property type="match status" value="1"/>
</dbReference>
<dbReference type="GO" id="GO:0046872">
    <property type="term" value="F:metal ion binding"/>
    <property type="evidence" value="ECO:0007669"/>
    <property type="project" value="UniProtKB-KW"/>
</dbReference>
<proteinExistence type="inferred from homology"/>
<dbReference type="EMBL" id="SGJD01002029">
    <property type="protein sequence ID" value="KAB0397175.1"/>
    <property type="molecule type" value="Genomic_DNA"/>
</dbReference>
<keyword evidence="2" id="KW-0479">Metal-binding</keyword>
<feature type="non-terminal residue" evidence="6">
    <location>
        <position position="1"/>
    </location>
</feature>
<evidence type="ECO:0000259" key="5">
    <source>
        <dbReference type="Pfam" id="PF02878"/>
    </source>
</evidence>
<evidence type="ECO:0000256" key="3">
    <source>
        <dbReference type="ARBA" id="ARBA00022842"/>
    </source>
</evidence>
<comment type="caution">
    <text evidence="6">The sequence shown here is derived from an EMBL/GenBank/DDBJ whole genome shotgun (WGS) entry which is preliminary data.</text>
</comment>
<dbReference type="Gene3D" id="3.40.120.10">
    <property type="entry name" value="Alpha-D-Glucose-1,6-Bisphosphate, subunit A, domain 3"/>
    <property type="match status" value="1"/>
</dbReference>
<dbReference type="GO" id="GO:0047933">
    <property type="term" value="F:glucose-1,6-bisphosphate synthase activity"/>
    <property type="evidence" value="ECO:0007669"/>
    <property type="project" value="TreeGrafter"/>
</dbReference>
<evidence type="ECO:0000256" key="4">
    <source>
        <dbReference type="ARBA" id="ARBA00023235"/>
    </source>
</evidence>
<sequence length="330" mass="37817">RCTNTLRDVEKLCLGYDSWGQVTSSCSIQRLPKLTISVLLAKDAVQELKAVGGVMITASHNCKEENRQRITSPHDEESPKRIEDCVEPWNASWNNDLPTGERLSAGHYRRHMEDLKKIDFHRESDSKTTLTFVHISFHGVGHDYVQLTLQRKNARIVLSTDPNADQLAVAELQEDGQWKVFTGNELATLFGFYFEEILPDFKWLGSRIKDLENEKEVIIAFKKSIAFLCGTSVLNKDGVCEKYDHISKTSYFLCFDLTTNKCIFESLHNFDSPKEYPSYCIHGTLPVNMTAASLIRNKQDKTKDKVLCREAHITQPECRCLTERRIEEIH</sequence>
<name>A0A643CBM7_BALPH</name>
<dbReference type="InterPro" id="IPR005844">
    <property type="entry name" value="A-D-PHexomutase_a/b/a-I"/>
</dbReference>
<evidence type="ECO:0000256" key="2">
    <source>
        <dbReference type="ARBA" id="ARBA00022723"/>
    </source>
</evidence>
<evidence type="ECO:0000313" key="7">
    <source>
        <dbReference type="Proteomes" id="UP000437017"/>
    </source>
</evidence>
<dbReference type="InterPro" id="IPR016055">
    <property type="entry name" value="A-D-PHexomutase_a/b/a-I/II/III"/>
</dbReference>
<dbReference type="OrthoDB" id="8300170at2759"/>
<dbReference type="GO" id="GO:0005975">
    <property type="term" value="P:carbohydrate metabolic process"/>
    <property type="evidence" value="ECO:0007669"/>
    <property type="project" value="InterPro"/>
</dbReference>
<dbReference type="AlphaFoldDB" id="A0A643CBM7"/>
<reference evidence="6 7" key="1">
    <citation type="journal article" date="2019" name="PLoS ONE">
        <title>Genomic analyses reveal an absence of contemporary introgressive admixture between fin whales and blue whales, despite known hybrids.</title>
        <authorList>
            <person name="Westbury M.V."/>
            <person name="Petersen B."/>
            <person name="Lorenzen E.D."/>
        </authorList>
    </citation>
    <scope>NUCLEOTIDE SEQUENCE [LARGE SCALE GENOMIC DNA]</scope>
    <source>
        <strain evidence="6">FinWhale-01</strain>
    </source>
</reference>
<gene>
    <name evidence="6" type="ORF">E2I00_004730</name>
</gene>
<comment type="similarity">
    <text evidence="1">Belongs to the phosphohexose mutase family.</text>
</comment>
<protein>
    <recommendedName>
        <fullName evidence="5">Alpha-D-phosphohexomutase alpha/beta/alpha domain-containing protein</fullName>
    </recommendedName>
</protein>
<dbReference type="GO" id="GO:0005634">
    <property type="term" value="C:nucleus"/>
    <property type="evidence" value="ECO:0007669"/>
    <property type="project" value="TreeGrafter"/>
</dbReference>
<dbReference type="GO" id="GO:0016868">
    <property type="term" value="F:intramolecular phosphotransferase activity"/>
    <property type="evidence" value="ECO:0007669"/>
    <property type="project" value="InterPro"/>
</dbReference>
<dbReference type="SUPFAM" id="SSF53738">
    <property type="entry name" value="Phosphoglucomutase, first 3 domains"/>
    <property type="match status" value="1"/>
</dbReference>
<keyword evidence="3" id="KW-0460">Magnesium</keyword>
<dbReference type="Proteomes" id="UP000437017">
    <property type="component" value="Unassembled WGS sequence"/>
</dbReference>
<keyword evidence="7" id="KW-1185">Reference proteome</keyword>
<keyword evidence="4" id="KW-0413">Isomerase</keyword>
<evidence type="ECO:0000313" key="6">
    <source>
        <dbReference type="EMBL" id="KAB0397175.1"/>
    </source>
</evidence>
<organism evidence="6 7">
    <name type="scientific">Balaenoptera physalus</name>
    <name type="common">Fin whale</name>
    <name type="synonym">Balaena physalus</name>
    <dbReference type="NCBI Taxonomy" id="9770"/>
    <lineage>
        <taxon>Eukaryota</taxon>
        <taxon>Metazoa</taxon>
        <taxon>Chordata</taxon>
        <taxon>Craniata</taxon>
        <taxon>Vertebrata</taxon>
        <taxon>Euteleostomi</taxon>
        <taxon>Mammalia</taxon>
        <taxon>Eutheria</taxon>
        <taxon>Laurasiatheria</taxon>
        <taxon>Artiodactyla</taxon>
        <taxon>Whippomorpha</taxon>
        <taxon>Cetacea</taxon>
        <taxon>Mysticeti</taxon>
        <taxon>Balaenopteridae</taxon>
        <taxon>Balaenoptera</taxon>
    </lineage>
</organism>
<dbReference type="PANTHER" id="PTHR45745:SF2">
    <property type="entry name" value="GLUCOSE 1,6-BISPHOSPHATE SYNTHASE"/>
    <property type="match status" value="1"/>
</dbReference>